<dbReference type="STRING" id="29571.SAMN05878437_1934"/>
<dbReference type="FunCoup" id="A0A1M7H741">
    <property type="interactions" value="57"/>
</dbReference>
<keyword evidence="1" id="KW-1133">Transmembrane helix</keyword>
<dbReference type="SUPFAM" id="SSF103481">
    <property type="entry name" value="Multidrug resistance efflux transporter EmrE"/>
    <property type="match status" value="2"/>
</dbReference>
<feature type="transmembrane region" description="Helical" evidence="1">
    <location>
        <begin position="291"/>
        <end position="310"/>
    </location>
</feature>
<keyword evidence="1" id="KW-0472">Membrane</keyword>
<evidence type="ECO:0000259" key="2">
    <source>
        <dbReference type="Pfam" id="PF00892"/>
    </source>
</evidence>
<dbReference type="GO" id="GO:0016020">
    <property type="term" value="C:membrane"/>
    <property type="evidence" value="ECO:0007669"/>
    <property type="project" value="InterPro"/>
</dbReference>
<keyword evidence="4" id="KW-1185">Reference proteome</keyword>
<evidence type="ECO:0000313" key="4">
    <source>
        <dbReference type="Proteomes" id="UP000190911"/>
    </source>
</evidence>
<feature type="transmembrane region" description="Helical" evidence="1">
    <location>
        <begin position="88"/>
        <end position="108"/>
    </location>
</feature>
<dbReference type="InParanoid" id="A0A1M7H741"/>
<dbReference type="InterPro" id="IPR037185">
    <property type="entry name" value="EmrE-like"/>
</dbReference>
<feature type="transmembrane region" description="Helical" evidence="1">
    <location>
        <begin position="266"/>
        <end position="285"/>
    </location>
</feature>
<evidence type="ECO:0000313" key="3">
    <source>
        <dbReference type="EMBL" id="SHM24166.1"/>
    </source>
</evidence>
<gene>
    <name evidence="3" type="ORF">SAMN05878437_1934</name>
</gene>
<feature type="transmembrane region" description="Helical" evidence="1">
    <location>
        <begin position="27"/>
        <end position="51"/>
    </location>
</feature>
<name>A0A1M7H741_9GAMM</name>
<reference evidence="3 4" key="1">
    <citation type="submission" date="2016-11" db="EMBL/GenBank/DDBJ databases">
        <authorList>
            <person name="Jaros S."/>
            <person name="Januszkiewicz K."/>
            <person name="Wedrychowicz H."/>
        </authorList>
    </citation>
    <scope>NUCLEOTIDE SEQUENCE [LARGE SCALE GENOMIC DNA]</scope>
    <source>
        <strain evidence="3 4">ACAM 12</strain>
    </source>
</reference>
<proteinExistence type="predicted"/>
<evidence type="ECO:0000256" key="1">
    <source>
        <dbReference type="SAM" id="Phobius"/>
    </source>
</evidence>
<feature type="domain" description="EamA" evidence="2">
    <location>
        <begin position="171"/>
        <end position="306"/>
    </location>
</feature>
<protein>
    <submittedName>
        <fullName evidence="3">Threonine/homoserine efflux transporter RhtA</fullName>
    </submittedName>
</protein>
<feature type="transmembrane region" description="Helical" evidence="1">
    <location>
        <begin position="57"/>
        <end position="76"/>
    </location>
</feature>
<feature type="transmembrane region" description="Helical" evidence="1">
    <location>
        <begin position="114"/>
        <end position="136"/>
    </location>
</feature>
<keyword evidence="1" id="KW-0812">Transmembrane</keyword>
<organism evidence="3 4">
    <name type="scientific">Vreelandella subglaciescola</name>
    <dbReference type="NCBI Taxonomy" id="29571"/>
    <lineage>
        <taxon>Bacteria</taxon>
        <taxon>Pseudomonadati</taxon>
        <taxon>Pseudomonadota</taxon>
        <taxon>Gammaproteobacteria</taxon>
        <taxon>Oceanospirillales</taxon>
        <taxon>Halomonadaceae</taxon>
        <taxon>Vreelandella</taxon>
    </lineage>
</organism>
<feature type="transmembrane region" description="Helical" evidence="1">
    <location>
        <begin position="143"/>
        <end position="164"/>
    </location>
</feature>
<feature type="domain" description="EamA" evidence="2">
    <location>
        <begin position="24"/>
        <end position="159"/>
    </location>
</feature>
<dbReference type="EMBL" id="LT670847">
    <property type="protein sequence ID" value="SHM24166.1"/>
    <property type="molecule type" value="Genomic_DNA"/>
</dbReference>
<sequence length="314" mass="33887">MKMMVKVVSLEYICAASRRFDMPIGMLYIALAASSWGTLGILASGLIAVGFNGFEVAALRVLLSACVLLVISPRVLRPHLATIRRHWPILCIHSLIGVFFYNVLYFIAIEEVGVTFSVGLLYTAPIWALVFSIFILGERLSWLRSLSALGACTGVMLTLGVGGVGSTPSVMGVLLGLAAGATYALYPVIGKRAIYHVPPTVLLFSSFLISGLAFASTPPAWDGVARLMESESLSVWMLLLTMSLFGTIFSYFLFTRGIKMVPASSVGVVTTLEPLVAIVLASALLNEHLTILQYFGIFLIVLFSILSGLLNKQR</sequence>
<dbReference type="AlphaFoldDB" id="A0A1M7H741"/>
<accession>A0A1M7H741</accession>
<feature type="transmembrane region" description="Helical" evidence="1">
    <location>
        <begin position="201"/>
        <end position="221"/>
    </location>
</feature>
<dbReference type="PANTHER" id="PTHR22911:SF79">
    <property type="entry name" value="MOBA-LIKE NTP TRANSFERASE DOMAIN-CONTAINING PROTEIN"/>
    <property type="match status" value="1"/>
</dbReference>
<dbReference type="Proteomes" id="UP000190911">
    <property type="component" value="Chromosome I"/>
</dbReference>
<feature type="transmembrane region" description="Helical" evidence="1">
    <location>
        <begin position="233"/>
        <end position="254"/>
    </location>
</feature>
<dbReference type="InterPro" id="IPR000620">
    <property type="entry name" value="EamA_dom"/>
</dbReference>
<dbReference type="PANTHER" id="PTHR22911">
    <property type="entry name" value="ACYL-MALONYL CONDENSING ENZYME-RELATED"/>
    <property type="match status" value="1"/>
</dbReference>
<dbReference type="Pfam" id="PF00892">
    <property type="entry name" value="EamA"/>
    <property type="match status" value="2"/>
</dbReference>
<dbReference type="RefSeq" id="WP_172824547.1">
    <property type="nucleotide sequence ID" value="NZ_LT670847.1"/>
</dbReference>
<feature type="transmembrane region" description="Helical" evidence="1">
    <location>
        <begin position="170"/>
        <end position="189"/>
    </location>
</feature>